<feature type="transmembrane region" description="Helical" evidence="1">
    <location>
        <begin position="83"/>
        <end position="103"/>
    </location>
</feature>
<name>A0ABT4CHU2_9ACTN</name>
<protein>
    <recommendedName>
        <fullName evidence="4">Energy-coupling factor transport system substrate-specific component</fullName>
    </recommendedName>
</protein>
<keyword evidence="1" id="KW-1133">Transmembrane helix</keyword>
<dbReference type="EMBL" id="JAPPUX010000006">
    <property type="protein sequence ID" value="MCY4728542.1"/>
    <property type="molecule type" value="Genomic_DNA"/>
</dbReference>
<feature type="transmembrane region" description="Helical" evidence="1">
    <location>
        <begin position="110"/>
        <end position="128"/>
    </location>
</feature>
<dbReference type="Proteomes" id="UP001074726">
    <property type="component" value="Unassembled WGS sequence"/>
</dbReference>
<comment type="caution">
    <text evidence="2">The sequence shown here is derived from an EMBL/GenBank/DDBJ whole genome shotgun (WGS) entry which is preliminary data.</text>
</comment>
<feature type="transmembrane region" description="Helical" evidence="1">
    <location>
        <begin position="26"/>
        <end position="45"/>
    </location>
</feature>
<organism evidence="2 3">
    <name type="scientific">Nocardioides pini</name>
    <dbReference type="NCBI Taxonomy" id="2975053"/>
    <lineage>
        <taxon>Bacteria</taxon>
        <taxon>Bacillati</taxon>
        <taxon>Actinomycetota</taxon>
        <taxon>Actinomycetes</taxon>
        <taxon>Propionibacteriales</taxon>
        <taxon>Nocardioidaceae</taxon>
        <taxon>Nocardioides</taxon>
    </lineage>
</organism>
<evidence type="ECO:0000313" key="3">
    <source>
        <dbReference type="Proteomes" id="UP001074726"/>
    </source>
</evidence>
<gene>
    <name evidence="2" type="ORF">NYO98_19835</name>
</gene>
<reference evidence="2" key="1">
    <citation type="submission" date="2022-08" db="EMBL/GenBank/DDBJ databases">
        <title>Genome sequencing of Nocardioides sp. STR2.</title>
        <authorList>
            <person name="So Y."/>
        </authorList>
    </citation>
    <scope>NUCLEOTIDE SEQUENCE</scope>
    <source>
        <strain evidence="2">STR2</strain>
    </source>
</reference>
<keyword evidence="3" id="KW-1185">Reference proteome</keyword>
<feature type="transmembrane region" description="Helical" evidence="1">
    <location>
        <begin position="140"/>
        <end position="162"/>
    </location>
</feature>
<sequence>MTFLGYPVGGYLAFLIVGPLDSTPTALAGGALTGAVLGLAQAWAFGFSRRGALPWVLSTAVGLAAGTAIGAAVTTYATDTTSLVVLGAVTGLCVGAAQSALLIRRVGSVALTWPIVLAGAWALGWLVSEAVIGSSVDKHFYIFGSSGAIVVALVTLPLPLVLTRRDSAARRSAARLVGSAS</sequence>
<proteinExistence type="predicted"/>
<keyword evidence="1" id="KW-0812">Transmembrane</keyword>
<evidence type="ECO:0000256" key="1">
    <source>
        <dbReference type="SAM" id="Phobius"/>
    </source>
</evidence>
<evidence type="ECO:0000313" key="2">
    <source>
        <dbReference type="EMBL" id="MCY4728542.1"/>
    </source>
</evidence>
<evidence type="ECO:0008006" key="4">
    <source>
        <dbReference type="Google" id="ProtNLM"/>
    </source>
</evidence>
<feature type="transmembrane region" description="Helical" evidence="1">
    <location>
        <begin position="52"/>
        <end position="77"/>
    </location>
</feature>
<accession>A0ABT4CHU2</accession>
<keyword evidence="1" id="KW-0472">Membrane</keyword>
<dbReference type="RefSeq" id="WP_268113573.1">
    <property type="nucleotide sequence ID" value="NZ_JAPPUX010000006.1"/>
</dbReference>